<name>A0A8H9IBY2_9ALTE</name>
<proteinExistence type="predicted"/>
<sequence>MGSGETELDADHETFEILEHDRYAKDKSRVFYKGRVIEGADAKTFKSIWEFYGVDKYHAFYADTLIPNSYGGSFEVLNGNFSRDGKDYFFNERPLNVCDYKSFKIHDFNDAQGNWLSYDDKCAYYMKCRIPIVDRDSFTVLFGGYTKDKENVYLGNMVVEGADPASFEMIGNTFAGKDKHSCFNGFDRVECL</sequence>
<protein>
    <recommendedName>
        <fullName evidence="3">DKNYY family protein</fullName>
    </recommendedName>
</protein>
<dbReference type="EMBL" id="BMZC01000007">
    <property type="protein sequence ID" value="GGZ68953.1"/>
    <property type="molecule type" value="Genomic_DNA"/>
</dbReference>
<organism evidence="1 2">
    <name type="scientific">Paraglaciecola chathamensis</name>
    <dbReference type="NCBI Taxonomy" id="368405"/>
    <lineage>
        <taxon>Bacteria</taxon>
        <taxon>Pseudomonadati</taxon>
        <taxon>Pseudomonadota</taxon>
        <taxon>Gammaproteobacteria</taxon>
        <taxon>Alteromonadales</taxon>
        <taxon>Alteromonadaceae</taxon>
        <taxon>Paraglaciecola</taxon>
    </lineage>
</organism>
<reference evidence="1" key="2">
    <citation type="submission" date="2020-09" db="EMBL/GenBank/DDBJ databases">
        <authorList>
            <person name="Sun Q."/>
            <person name="Kim S."/>
        </authorList>
    </citation>
    <scope>NUCLEOTIDE SEQUENCE</scope>
    <source>
        <strain evidence="1">KCTC 32337</strain>
    </source>
</reference>
<accession>A0A8H9IBY2</accession>
<dbReference type="Proteomes" id="UP000622604">
    <property type="component" value="Unassembled WGS sequence"/>
</dbReference>
<evidence type="ECO:0000313" key="1">
    <source>
        <dbReference type="EMBL" id="GGZ68953.1"/>
    </source>
</evidence>
<dbReference type="InterPro" id="IPR027375">
    <property type="entry name" value="DKNYY"/>
</dbReference>
<comment type="caution">
    <text evidence="1">The sequence shown here is derived from an EMBL/GenBank/DDBJ whole genome shotgun (WGS) entry which is preliminary data.</text>
</comment>
<evidence type="ECO:0008006" key="3">
    <source>
        <dbReference type="Google" id="ProtNLM"/>
    </source>
</evidence>
<reference evidence="1" key="1">
    <citation type="journal article" date="2014" name="Int. J. Syst. Evol. Microbiol.">
        <title>Complete genome sequence of Corynebacterium casei LMG S-19264T (=DSM 44701T), isolated from a smear-ripened cheese.</title>
        <authorList>
            <consortium name="US DOE Joint Genome Institute (JGI-PGF)"/>
            <person name="Walter F."/>
            <person name="Albersmeier A."/>
            <person name="Kalinowski J."/>
            <person name="Ruckert C."/>
        </authorList>
    </citation>
    <scope>NUCLEOTIDE SEQUENCE</scope>
    <source>
        <strain evidence="1">KCTC 32337</strain>
    </source>
</reference>
<gene>
    <name evidence="1" type="ORF">GCM10011274_29500</name>
</gene>
<dbReference type="Pfam" id="PF13644">
    <property type="entry name" value="DKNYY"/>
    <property type="match status" value="2"/>
</dbReference>
<dbReference type="AlphaFoldDB" id="A0A8H9IBY2"/>
<evidence type="ECO:0000313" key="2">
    <source>
        <dbReference type="Proteomes" id="UP000622604"/>
    </source>
</evidence>